<proteinExistence type="predicted"/>
<dbReference type="Proteomes" id="UP001529510">
    <property type="component" value="Unassembled WGS sequence"/>
</dbReference>
<sequence>MESESNTPAEVSATMDCDGNTDTFQKVKSKKSNKRKRDTAEVDMQTEETVAAKRPQFPALSGDLLT</sequence>
<dbReference type="EMBL" id="JAMKFB020000013">
    <property type="protein sequence ID" value="KAL0177170.1"/>
    <property type="molecule type" value="Genomic_DNA"/>
</dbReference>
<evidence type="ECO:0000313" key="2">
    <source>
        <dbReference type="EMBL" id="KAL0177170.1"/>
    </source>
</evidence>
<evidence type="ECO:0000256" key="1">
    <source>
        <dbReference type="SAM" id="MobiDB-lite"/>
    </source>
</evidence>
<dbReference type="AlphaFoldDB" id="A0ABD0PTP8"/>
<organism evidence="2 3">
    <name type="scientific">Cirrhinus mrigala</name>
    <name type="common">Mrigala</name>
    <dbReference type="NCBI Taxonomy" id="683832"/>
    <lineage>
        <taxon>Eukaryota</taxon>
        <taxon>Metazoa</taxon>
        <taxon>Chordata</taxon>
        <taxon>Craniata</taxon>
        <taxon>Vertebrata</taxon>
        <taxon>Euteleostomi</taxon>
        <taxon>Actinopterygii</taxon>
        <taxon>Neopterygii</taxon>
        <taxon>Teleostei</taxon>
        <taxon>Ostariophysi</taxon>
        <taxon>Cypriniformes</taxon>
        <taxon>Cyprinidae</taxon>
        <taxon>Labeoninae</taxon>
        <taxon>Labeonini</taxon>
        <taxon>Cirrhinus</taxon>
    </lineage>
</organism>
<name>A0ABD0PTP8_CIRMR</name>
<keyword evidence="3" id="KW-1185">Reference proteome</keyword>
<feature type="region of interest" description="Disordered" evidence="1">
    <location>
        <begin position="1"/>
        <end position="66"/>
    </location>
</feature>
<protein>
    <submittedName>
        <fullName evidence="2">Uncharacterized protein</fullName>
    </submittedName>
</protein>
<feature type="non-terminal residue" evidence="2">
    <location>
        <position position="66"/>
    </location>
</feature>
<gene>
    <name evidence="2" type="ORF">M9458_026064</name>
</gene>
<feature type="compositionally biased region" description="Basic residues" evidence="1">
    <location>
        <begin position="27"/>
        <end position="37"/>
    </location>
</feature>
<accession>A0ABD0PTP8</accession>
<reference evidence="2 3" key="1">
    <citation type="submission" date="2024-05" db="EMBL/GenBank/DDBJ databases">
        <title>Genome sequencing and assembly of Indian major carp, Cirrhinus mrigala (Hamilton, 1822).</title>
        <authorList>
            <person name="Mohindra V."/>
            <person name="Chowdhury L.M."/>
            <person name="Lal K."/>
            <person name="Jena J.K."/>
        </authorList>
    </citation>
    <scope>NUCLEOTIDE SEQUENCE [LARGE SCALE GENOMIC DNA]</scope>
    <source>
        <strain evidence="2">CM1030</strain>
        <tissue evidence="2">Blood</tissue>
    </source>
</reference>
<comment type="caution">
    <text evidence="2">The sequence shown here is derived from an EMBL/GenBank/DDBJ whole genome shotgun (WGS) entry which is preliminary data.</text>
</comment>
<evidence type="ECO:0000313" key="3">
    <source>
        <dbReference type="Proteomes" id="UP001529510"/>
    </source>
</evidence>